<proteinExistence type="inferred from homology"/>
<dbReference type="InterPro" id="IPR001557">
    <property type="entry name" value="L-lactate/malate_DH"/>
</dbReference>
<evidence type="ECO:0000256" key="3">
    <source>
        <dbReference type="ARBA" id="ARBA00023027"/>
    </source>
</evidence>
<dbReference type="PIRSF" id="PIRSF000102">
    <property type="entry name" value="Lac_mal_DH"/>
    <property type="match status" value="1"/>
</dbReference>
<organism evidence="10 11">
    <name type="scientific">Toxoplasma gondii p89</name>
    <dbReference type="NCBI Taxonomy" id="943119"/>
    <lineage>
        <taxon>Eukaryota</taxon>
        <taxon>Sar</taxon>
        <taxon>Alveolata</taxon>
        <taxon>Apicomplexa</taxon>
        <taxon>Conoidasida</taxon>
        <taxon>Coccidia</taxon>
        <taxon>Eucoccidiorida</taxon>
        <taxon>Eimeriorina</taxon>
        <taxon>Sarcocystidae</taxon>
        <taxon>Toxoplasma</taxon>
    </lineage>
</organism>
<dbReference type="InterPro" id="IPR011275">
    <property type="entry name" value="Malate_DH_type3"/>
</dbReference>
<dbReference type="PANTHER" id="PTHR43128">
    <property type="entry name" value="L-2-HYDROXYCARBOXYLATE DEHYDROGENASE (NAD(P)(+))"/>
    <property type="match status" value="1"/>
</dbReference>
<dbReference type="Gene3D" id="3.90.110.10">
    <property type="entry name" value="Lactate dehydrogenase/glycoside hydrolase, family 4, C-terminal"/>
    <property type="match status" value="1"/>
</dbReference>
<accession>A0A086JFR2</accession>
<evidence type="ECO:0000259" key="9">
    <source>
        <dbReference type="Pfam" id="PF02866"/>
    </source>
</evidence>
<evidence type="ECO:0000256" key="7">
    <source>
        <dbReference type="RuleBase" id="RU003369"/>
    </source>
</evidence>
<name>A0A086JFR2_TOXGO</name>
<comment type="similarity">
    <text evidence="7">Belongs to the LDH/MDH superfamily.</text>
</comment>
<gene>
    <name evidence="10" type="ORF">TGP89_291040</name>
</gene>
<dbReference type="PANTHER" id="PTHR43128:SF16">
    <property type="entry name" value="L-LACTATE DEHYDROGENASE"/>
    <property type="match status" value="1"/>
</dbReference>
<evidence type="ECO:0000313" key="10">
    <source>
        <dbReference type="EMBL" id="KFG30980.1"/>
    </source>
</evidence>
<dbReference type="GO" id="GO:0004459">
    <property type="term" value="F:L-lactate dehydrogenase (NAD+) activity"/>
    <property type="evidence" value="ECO:0007669"/>
    <property type="project" value="UniProtKB-EC"/>
</dbReference>
<feature type="binding site" evidence="6">
    <location>
        <position position="106"/>
    </location>
    <ligand>
        <name>NAD(+)</name>
        <dbReference type="ChEBI" id="CHEBI:57540"/>
    </ligand>
</feature>
<feature type="binding site" evidence="6">
    <location>
        <begin position="129"/>
        <end position="131"/>
    </location>
    <ligand>
        <name>NAD(+)</name>
        <dbReference type="ChEBI" id="CHEBI:57540"/>
    </ligand>
</feature>
<dbReference type="InterPro" id="IPR036291">
    <property type="entry name" value="NAD(P)-bd_dom_sf"/>
</dbReference>
<protein>
    <recommendedName>
        <fullName evidence="1">L-lactate dehydrogenase</fullName>
    </recommendedName>
</protein>
<dbReference type="Proteomes" id="UP000028828">
    <property type="component" value="Unassembled WGS sequence"/>
</dbReference>
<dbReference type="OrthoDB" id="4069699at2759"/>
<dbReference type="EMBL" id="AEYI02002004">
    <property type="protein sequence ID" value="KFG30980.1"/>
    <property type="molecule type" value="Genomic_DNA"/>
</dbReference>
<dbReference type="VEuPathDB" id="ToxoDB:TGP89_291040"/>
<dbReference type="Pfam" id="PF00056">
    <property type="entry name" value="Ldh_1_N"/>
    <property type="match status" value="1"/>
</dbReference>
<keyword evidence="2 7" id="KW-0560">Oxidoreductase</keyword>
<evidence type="ECO:0000256" key="5">
    <source>
        <dbReference type="PIRSR" id="PIRSR000102-1"/>
    </source>
</evidence>
<keyword evidence="3 6" id="KW-0520">NAD</keyword>
<dbReference type="NCBIfam" id="NF004863">
    <property type="entry name" value="PRK06223.1"/>
    <property type="match status" value="1"/>
</dbReference>
<evidence type="ECO:0000256" key="1">
    <source>
        <dbReference type="ARBA" id="ARBA00016495"/>
    </source>
</evidence>
<dbReference type="Pfam" id="PF02866">
    <property type="entry name" value="Ldh_1_C"/>
    <property type="match status" value="1"/>
</dbReference>
<feature type="domain" description="Lactate/malate dehydrogenase C-terminal" evidence="9">
    <location>
        <begin position="158"/>
        <end position="314"/>
    </location>
</feature>
<dbReference type="CDD" id="cd01339">
    <property type="entry name" value="LDH-like_MDH"/>
    <property type="match status" value="1"/>
</dbReference>
<dbReference type="FunFam" id="3.90.110.10:FF:000004">
    <property type="entry name" value="Malate dehydrogenase"/>
    <property type="match status" value="1"/>
</dbReference>
<feature type="binding site" evidence="6">
    <location>
        <position position="39"/>
    </location>
    <ligand>
        <name>NAD(+)</name>
        <dbReference type="ChEBI" id="CHEBI:57540"/>
    </ligand>
</feature>
<evidence type="ECO:0000256" key="6">
    <source>
        <dbReference type="PIRSR" id="PIRSR000102-3"/>
    </source>
</evidence>
<dbReference type="SUPFAM" id="SSF56327">
    <property type="entry name" value="LDH C-terminal domain-like"/>
    <property type="match status" value="1"/>
</dbReference>
<comment type="caution">
    <text evidence="10">The sequence shown here is derived from an EMBL/GenBank/DDBJ whole genome shotgun (WGS) entry which is preliminary data.</text>
</comment>
<feature type="domain" description="Lactate/malate dehydrogenase N-terminal" evidence="8">
    <location>
        <begin position="10"/>
        <end position="153"/>
    </location>
</feature>
<feature type="binding site" evidence="6">
    <location>
        <begin position="15"/>
        <end position="20"/>
    </location>
    <ligand>
        <name>NAD(+)</name>
        <dbReference type="ChEBI" id="CHEBI:57540"/>
    </ligand>
</feature>
<reference evidence="10 11" key="1">
    <citation type="submission" date="2014-03" db="EMBL/GenBank/DDBJ databases">
        <authorList>
            <person name="Sibley D."/>
            <person name="Venepally P."/>
            <person name="Karamycheva S."/>
            <person name="Hadjithomas M."/>
            <person name="Khan A."/>
            <person name="Brunk B."/>
            <person name="Roos D."/>
            <person name="Caler E."/>
            <person name="Lorenzi H."/>
        </authorList>
    </citation>
    <scope>NUCLEOTIDE SEQUENCE [LARGE SCALE GENOMIC DNA]</scope>
    <source>
        <strain evidence="11">p89</strain>
    </source>
</reference>
<dbReference type="Gene3D" id="3.40.50.720">
    <property type="entry name" value="NAD(P)-binding Rossmann-like Domain"/>
    <property type="match status" value="1"/>
</dbReference>
<dbReference type="GO" id="GO:0006089">
    <property type="term" value="P:lactate metabolic process"/>
    <property type="evidence" value="ECO:0007669"/>
    <property type="project" value="TreeGrafter"/>
</dbReference>
<feature type="active site" description="Proton acceptor" evidence="5">
    <location>
        <position position="186"/>
    </location>
</feature>
<dbReference type="InterPro" id="IPR015955">
    <property type="entry name" value="Lactate_DH/Glyco_Ohase_4_C"/>
</dbReference>
<comment type="catalytic activity">
    <reaction evidence="4">
        <text>(S)-lactate + NAD(+) = pyruvate + NADH + H(+)</text>
        <dbReference type="Rhea" id="RHEA:23444"/>
        <dbReference type="ChEBI" id="CHEBI:15361"/>
        <dbReference type="ChEBI" id="CHEBI:15378"/>
        <dbReference type="ChEBI" id="CHEBI:16651"/>
        <dbReference type="ChEBI" id="CHEBI:57540"/>
        <dbReference type="ChEBI" id="CHEBI:57945"/>
        <dbReference type="EC" id="1.1.1.27"/>
    </reaction>
</comment>
<dbReference type="InterPro" id="IPR022383">
    <property type="entry name" value="Lactate/malate_DH_C"/>
</dbReference>
<evidence type="ECO:0000313" key="11">
    <source>
        <dbReference type="Proteomes" id="UP000028828"/>
    </source>
</evidence>
<evidence type="ECO:0000256" key="2">
    <source>
        <dbReference type="ARBA" id="ARBA00023002"/>
    </source>
</evidence>
<dbReference type="InterPro" id="IPR001236">
    <property type="entry name" value="Lactate/malate_DH_N"/>
</dbReference>
<sequence>MTGTVSRRKKIAMIGSGMIGGTMGYLCVLRELADVVLFDVVTGMPEGKALDDSQATSIADTNVSVTSANQYEKIAGSDVVIITAGLTKVPGKSDKEWSRNDLLPFNAKIIREVAQGVKKYCPLAFVIVVTNPLDCMVKCFHEASGLPKNMVCGMANVLDSARFRRFIADQLEISPRDIQATVIGTHGDHMLPLARYVTVNGFPLREFIKKGKMTEAKLAEIVERTKKAGGEIVRLLGQGSAYYAPALSAITMAQAFLKDEKRVLPCSVYCQGEYGLHDMFIGLPAVIGGGGIEQVIELELTHEEQECFRKSVDDVVELNKSLAALG</sequence>
<dbReference type="SMR" id="A0A086JFR2"/>
<dbReference type="AlphaFoldDB" id="A0A086JFR2"/>
<evidence type="ECO:0000259" key="8">
    <source>
        <dbReference type="Pfam" id="PF00056"/>
    </source>
</evidence>
<evidence type="ECO:0000256" key="4">
    <source>
        <dbReference type="ARBA" id="ARBA00049258"/>
    </source>
</evidence>
<dbReference type="SUPFAM" id="SSF51735">
    <property type="entry name" value="NAD(P)-binding Rossmann-fold domains"/>
    <property type="match status" value="1"/>
</dbReference>
<dbReference type="PRINTS" id="PR00086">
    <property type="entry name" value="LLDHDRGNASE"/>
</dbReference>